<accession>A0ABM8ZUK2</accession>
<comment type="caution">
    <text evidence="2">The sequence shown here is derived from an EMBL/GenBank/DDBJ whole genome shotgun (WGS) entry which is preliminary data.</text>
</comment>
<dbReference type="InterPro" id="IPR014983">
    <property type="entry name" value="GAD-rel"/>
</dbReference>
<feature type="domain" description="GAD-related" evidence="1">
    <location>
        <begin position="2"/>
        <end position="92"/>
    </location>
</feature>
<evidence type="ECO:0000313" key="2">
    <source>
        <dbReference type="EMBL" id="CAH0534010.1"/>
    </source>
</evidence>
<evidence type="ECO:0000313" key="3">
    <source>
        <dbReference type="Proteomes" id="UP000838672"/>
    </source>
</evidence>
<organism evidence="2 3">
    <name type="scientific">Vibrio stylophorae</name>
    <dbReference type="NCBI Taxonomy" id="659351"/>
    <lineage>
        <taxon>Bacteria</taxon>
        <taxon>Pseudomonadati</taxon>
        <taxon>Pseudomonadota</taxon>
        <taxon>Gammaproteobacteria</taxon>
        <taxon>Vibrionales</taxon>
        <taxon>Vibrionaceae</taxon>
        <taxon>Vibrio</taxon>
    </lineage>
</organism>
<dbReference type="RefSeq" id="WP_237466420.1">
    <property type="nucleotide sequence ID" value="NZ_CAKLDI010000001.1"/>
</dbReference>
<evidence type="ECO:0000259" key="1">
    <source>
        <dbReference type="Pfam" id="PF08887"/>
    </source>
</evidence>
<gene>
    <name evidence="2" type="ORF">VST7929_01892</name>
</gene>
<sequence length="388" mass="44803">MSFSAFIQALAPSAHNQIAAPEMVDRYRDWLPVSLLDLWQTHGFGFYGDGLLQLINPDDYRDNLWGWLMRDEADMSRLPIALTAFGGLIYYRQLDEAICDVAYIDTQTSSTSVLAYDLASFFNECCLDPEVQREIFQSELLAQSRACHGSLKRNEVYALSPVLRLGGDYQSSMLHISLARPYLDWLLELALDEGEQEEGVYEDHNASVDECDEYDQYAFEADDIFDDTEDRQMLEDLLKANTELMDIAKHVMEPTQRIQLYCQHWQLMRSLCMTQLSLSDEPYYTEDEWPPMLAQINAIHAQPNVDLSHCRVFTQEPSYFAPVFFNFEQLEQMSAQWQGEEQVTMQTQGEAFPTTVTFELKRQADGNWLLTRICEQVLSPELLELGYE</sequence>
<reference evidence="2" key="1">
    <citation type="submission" date="2021-11" db="EMBL/GenBank/DDBJ databases">
        <authorList>
            <person name="Rodrigo-Torres L."/>
            <person name="Arahal R. D."/>
            <person name="Lucena T."/>
        </authorList>
    </citation>
    <scope>NUCLEOTIDE SEQUENCE</scope>
    <source>
        <strain evidence="2">CECT 7929</strain>
    </source>
</reference>
<protein>
    <recommendedName>
        <fullName evidence="1">GAD-related domain-containing protein</fullName>
    </recommendedName>
</protein>
<dbReference type="Pfam" id="PF08887">
    <property type="entry name" value="GAD-like"/>
    <property type="match status" value="1"/>
</dbReference>
<name>A0ABM8ZUK2_9VIBR</name>
<dbReference type="Proteomes" id="UP000838672">
    <property type="component" value="Unassembled WGS sequence"/>
</dbReference>
<proteinExistence type="predicted"/>
<keyword evidence="3" id="KW-1185">Reference proteome</keyword>
<dbReference type="EMBL" id="CAKLDI010000001">
    <property type="protein sequence ID" value="CAH0534010.1"/>
    <property type="molecule type" value="Genomic_DNA"/>
</dbReference>